<name>A0ABX5XGP6_9BACT</name>
<dbReference type="EMBL" id="CP036432">
    <property type="protein sequence ID" value="QDV81173.1"/>
    <property type="molecule type" value="Genomic_DNA"/>
</dbReference>
<gene>
    <name evidence="1" type="ORF">TBK1r_00880</name>
</gene>
<protein>
    <submittedName>
        <fullName evidence="1">Uncharacterized protein</fullName>
    </submittedName>
</protein>
<evidence type="ECO:0000313" key="2">
    <source>
        <dbReference type="Proteomes" id="UP000318081"/>
    </source>
</evidence>
<organism evidence="1 2">
    <name type="scientific">Stieleria magnilauensis</name>
    <dbReference type="NCBI Taxonomy" id="2527963"/>
    <lineage>
        <taxon>Bacteria</taxon>
        <taxon>Pseudomonadati</taxon>
        <taxon>Planctomycetota</taxon>
        <taxon>Planctomycetia</taxon>
        <taxon>Pirellulales</taxon>
        <taxon>Pirellulaceae</taxon>
        <taxon>Stieleria</taxon>
    </lineage>
</organism>
<reference evidence="1 2" key="1">
    <citation type="submission" date="2019-02" db="EMBL/GenBank/DDBJ databases">
        <title>Deep-cultivation of Planctomycetes and their phenomic and genomic characterization uncovers novel biology.</title>
        <authorList>
            <person name="Wiegand S."/>
            <person name="Jogler M."/>
            <person name="Boedeker C."/>
            <person name="Pinto D."/>
            <person name="Vollmers J."/>
            <person name="Rivas-Marin E."/>
            <person name="Kohn T."/>
            <person name="Peeters S.H."/>
            <person name="Heuer A."/>
            <person name="Rast P."/>
            <person name="Oberbeckmann S."/>
            <person name="Bunk B."/>
            <person name="Jeske O."/>
            <person name="Meyerdierks A."/>
            <person name="Storesund J.E."/>
            <person name="Kallscheuer N."/>
            <person name="Luecker S."/>
            <person name="Lage O.M."/>
            <person name="Pohl T."/>
            <person name="Merkel B.J."/>
            <person name="Hornburger P."/>
            <person name="Mueller R.-W."/>
            <person name="Bruemmer F."/>
            <person name="Labrenz M."/>
            <person name="Spormann A.M."/>
            <person name="Op den Camp H."/>
            <person name="Overmann J."/>
            <person name="Amann R."/>
            <person name="Jetten M.S.M."/>
            <person name="Mascher T."/>
            <person name="Medema M.H."/>
            <person name="Devos D.P."/>
            <person name="Kaster A.-K."/>
            <person name="Ovreas L."/>
            <person name="Rohde M."/>
            <person name="Galperin M.Y."/>
            <person name="Jogler C."/>
        </authorList>
    </citation>
    <scope>NUCLEOTIDE SEQUENCE [LARGE SCALE GENOMIC DNA]</scope>
    <source>
        <strain evidence="1 2">TBK1r</strain>
    </source>
</reference>
<dbReference type="Proteomes" id="UP000318081">
    <property type="component" value="Chromosome"/>
</dbReference>
<sequence>MLLRKGDFVRTSIAPLGNTAGNVDSNAPRCQRARRWISTAPRSGKFAARWNAWGWSMEWGRKILGRKIASRIQAIGCRACHSGQRRRGVFHEVAWHGEASVVGAFLVTRLSIAADAVVVNGLPFVWKRVEGMLQSPSCRLLLSIRVVDRQRLCLHHVADGVVQVAVVIELVFLVAGVADFVMAANCGFYYSCALEM</sequence>
<accession>A0ABX5XGP6</accession>
<evidence type="ECO:0000313" key="1">
    <source>
        <dbReference type="EMBL" id="QDV81173.1"/>
    </source>
</evidence>
<proteinExistence type="predicted"/>
<keyword evidence="2" id="KW-1185">Reference proteome</keyword>